<feature type="domain" description="ABC3 transporter permease C-terminal" evidence="8">
    <location>
        <begin position="278"/>
        <end position="391"/>
    </location>
</feature>
<keyword evidence="2" id="KW-1003">Cell membrane</keyword>
<dbReference type="Pfam" id="PF12704">
    <property type="entry name" value="MacB_PCD"/>
    <property type="match status" value="1"/>
</dbReference>
<dbReference type="PANTHER" id="PTHR30572">
    <property type="entry name" value="MEMBRANE COMPONENT OF TRANSPORTER-RELATED"/>
    <property type="match status" value="1"/>
</dbReference>
<dbReference type="PANTHER" id="PTHR30572:SF4">
    <property type="entry name" value="ABC TRANSPORTER PERMEASE YTRF"/>
    <property type="match status" value="1"/>
</dbReference>
<keyword evidence="11" id="KW-1185">Reference proteome</keyword>
<name>A0ABY8EG79_9FIRM</name>
<evidence type="ECO:0000256" key="5">
    <source>
        <dbReference type="ARBA" id="ARBA00023136"/>
    </source>
</evidence>
<evidence type="ECO:0000256" key="1">
    <source>
        <dbReference type="ARBA" id="ARBA00004651"/>
    </source>
</evidence>
<sequence length="398" mass="43808">MFFLENFKLAISSLRANKMRSFLTMLGIIIGISSVITIMTLGEIGKASIGKEFEGFGTHRVNIRLNWSDEIRSTDFLNDSEIEKIKNTFSKEIEYISPITWGSGKAKKNKSFAGVDIQGTNEDYKYVGKVNIINGRFLNKSDIKGRRYVAVINKKLALKLFKRINVVGETIKIESGDSGQRFVIVGVYQDPPSLFDKFNKEDTTLLYQPVSIVQYDGLYSSVQAQLSKTVDIDSTCNKISKYVSRIKNKENLYDARSSKSEMNIVDNVLSKISLGIGAVAAISLLVGGIGVMNIMLVSVTERTREIGIRKALGAKRKDILLQFLVESMIISGLGGLIGVTLGLGVSNIAAVILKVSPSVPIKYILISVSFSAIVGIFFGLYPANKAAKLDPIEALRYE</sequence>
<evidence type="ECO:0000256" key="4">
    <source>
        <dbReference type="ARBA" id="ARBA00022989"/>
    </source>
</evidence>
<protein>
    <submittedName>
        <fullName evidence="10">ABC transporter permease</fullName>
    </submittedName>
</protein>
<feature type="transmembrane region" description="Helical" evidence="7">
    <location>
        <begin position="21"/>
        <end position="42"/>
    </location>
</feature>
<accession>A0ABY8EG79</accession>
<evidence type="ECO:0000256" key="2">
    <source>
        <dbReference type="ARBA" id="ARBA00022475"/>
    </source>
</evidence>
<keyword evidence="5 7" id="KW-0472">Membrane</keyword>
<organism evidence="10 11">
    <name type="scientific">Tepidibacter hydrothermalis</name>
    <dbReference type="NCBI Taxonomy" id="3036126"/>
    <lineage>
        <taxon>Bacteria</taxon>
        <taxon>Bacillati</taxon>
        <taxon>Bacillota</taxon>
        <taxon>Clostridia</taxon>
        <taxon>Peptostreptococcales</taxon>
        <taxon>Peptostreptococcaceae</taxon>
        <taxon>Tepidibacter</taxon>
    </lineage>
</organism>
<reference evidence="10 11" key="1">
    <citation type="submission" date="2023-03" db="EMBL/GenBank/DDBJ databases">
        <title>Complete genome sequence of Tepidibacter sp. SWIR-1, isolated from a deep-sea hydrothermal vent.</title>
        <authorList>
            <person name="Li X."/>
        </authorList>
    </citation>
    <scope>NUCLEOTIDE SEQUENCE [LARGE SCALE GENOMIC DNA]</scope>
    <source>
        <strain evidence="10 11">SWIR-1</strain>
    </source>
</reference>
<evidence type="ECO:0000256" key="3">
    <source>
        <dbReference type="ARBA" id="ARBA00022692"/>
    </source>
</evidence>
<proteinExistence type="inferred from homology"/>
<evidence type="ECO:0000256" key="6">
    <source>
        <dbReference type="ARBA" id="ARBA00038076"/>
    </source>
</evidence>
<keyword evidence="3 7" id="KW-0812">Transmembrane</keyword>
<dbReference type="InterPro" id="IPR050250">
    <property type="entry name" value="Macrolide_Exporter_MacB"/>
</dbReference>
<dbReference type="RefSeq" id="WP_277734196.1">
    <property type="nucleotide sequence ID" value="NZ_CP120733.1"/>
</dbReference>
<dbReference type="Pfam" id="PF02687">
    <property type="entry name" value="FtsX"/>
    <property type="match status" value="1"/>
</dbReference>
<feature type="transmembrane region" description="Helical" evidence="7">
    <location>
        <begin position="319"/>
        <end position="343"/>
    </location>
</feature>
<dbReference type="Proteomes" id="UP001222800">
    <property type="component" value="Chromosome"/>
</dbReference>
<evidence type="ECO:0000313" key="10">
    <source>
        <dbReference type="EMBL" id="WFD11964.1"/>
    </source>
</evidence>
<evidence type="ECO:0000259" key="9">
    <source>
        <dbReference type="Pfam" id="PF12704"/>
    </source>
</evidence>
<dbReference type="InterPro" id="IPR025857">
    <property type="entry name" value="MacB_PCD"/>
</dbReference>
<evidence type="ECO:0000259" key="8">
    <source>
        <dbReference type="Pfam" id="PF02687"/>
    </source>
</evidence>
<comment type="subcellular location">
    <subcellularLocation>
        <location evidence="1">Cell membrane</location>
        <topology evidence="1">Multi-pass membrane protein</topology>
    </subcellularLocation>
</comment>
<evidence type="ECO:0000256" key="7">
    <source>
        <dbReference type="SAM" id="Phobius"/>
    </source>
</evidence>
<dbReference type="EMBL" id="CP120733">
    <property type="protein sequence ID" value="WFD11964.1"/>
    <property type="molecule type" value="Genomic_DNA"/>
</dbReference>
<evidence type="ECO:0000313" key="11">
    <source>
        <dbReference type="Proteomes" id="UP001222800"/>
    </source>
</evidence>
<feature type="transmembrane region" description="Helical" evidence="7">
    <location>
        <begin position="363"/>
        <end position="381"/>
    </location>
</feature>
<comment type="similarity">
    <text evidence="6">Belongs to the ABC-4 integral membrane protein family.</text>
</comment>
<keyword evidence="4 7" id="KW-1133">Transmembrane helix</keyword>
<gene>
    <name evidence="10" type="ORF">P4S50_07770</name>
</gene>
<dbReference type="InterPro" id="IPR003838">
    <property type="entry name" value="ABC3_permease_C"/>
</dbReference>
<feature type="transmembrane region" description="Helical" evidence="7">
    <location>
        <begin position="272"/>
        <end position="299"/>
    </location>
</feature>
<feature type="domain" description="MacB-like periplasmic core" evidence="9">
    <location>
        <begin position="21"/>
        <end position="239"/>
    </location>
</feature>